<dbReference type="EMBL" id="OV725080">
    <property type="protein sequence ID" value="CAH1398787.1"/>
    <property type="molecule type" value="Genomic_DNA"/>
</dbReference>
<name>A0A9P0MQB2_NEZVI</name>
<organism evidence="2 3">
    <name type="scientific">Nezara viridula</name>
    <name type="common">Southern green stink bug</name>
    <name type="synonym">Cimex viridulus</name>
    <dbReference type="NCBI Taxonomy" id="85310"/>
    <lineage>
        <taxon>Eukaryota</taxon>
        <taxon>Metazoa</taxon>
        <taxon>Ecdysozoa</taxon>
        <taxon>Arthropoda</taxon>
        <taxon>Hexapoda</taxon>
        <taxon>Insecta</taxon>
        <taxon>Pterygota</taxon>
        <taxon>Neoptera</taxon>
        <taxon>Paraneoptera</taxon>
        <taxon>Hemiptera</taxon>
        <taxon>Heteroptera</taxon>
        <taxon>Panheteroptera</taxon>
        <taxon>Pentatomomorpha</taxon>
        <taxon>Pentatomoidea</taxon>
        <taxon>Pentatomidae</taxon>
        <taxon>Pentatominae</taxon>
        <taxon>Nezara</taxon>
    </lineage>
</organism>
<reference evidence="2" key="1">
    <citation type="submission" date="2022-01" db="EMBL/GenBank/DDBJ databases">
        <authorList>
            <person name="King R."/>
        </authorList>
    </citation>
    <scope>NUCLEOTIDE SEQUENCE</scope>
</reference>
<dbReference type="AlphaFoldDB" id="A0A9P0MQB2"/>
<keyword evidence="3" id="KW-1185">Reference proteome</keyword>
<feature type="region of interest" description="Disordered" evidence="1">
    <location>
        <begin position="1"/>
        <end position="27"/>
    </location>
</feature>
<gene>
    <name evidence="2" type="ORF">NEZAVI_LOCUS8377</name>
</gene>
<evidence type="ECO:0000313" key="2">
    <source>
        <dbReference type="EMBL" id="CAH1398787.1"/>
    </source>
</evidence>
<proteinExistence type="predicted"/>
<evidence type="ECO:0000256" key="1">
    <source>
        <dbReference type="SAM" id="MobiDB-lite"/>
    </source>
</evidence>
<accession>A0A9P0MQB2</accession>
<protein>
    <submittedName>
        <fullName evidence="2">Uncharacterized protein</fullName>
    </submittedName>
</protein>
<evidence type="ECO:0000313" key="3">
    <source>
        <dbReference type="Proteomes" id="UP001152798"/>
    </source>
</evidence>
<sequence>MSRGTRWKKVPTVVRHRGTDNGRNTSTWKTAGETKECLRSVDKKDTFLLHCRRIVLVFRRRGKRRCLRRRKTWNIGRGRRTDSHDRH</sequence>
<dbReference type="Proteomes" id="UP001152798">
    <property type="component" value="Chromosome 4"/>
</dbReference>